<dbReference type="InterPro" id="IPR001789">
    <property type="entry name" value="Sig_transdc_resp-reg_receiver"/>
</dbReference>
<dbReference type="Pfam" id="PF04397">
    <property type="entry name" value="LytTR"/>
    <property type="match status" value="1"/>
</dbReference>
<dbReference type="GO" id="GO:0003677">
    <property type="term" value="F:DNA binding"/>
    <property type="evidence" value="ECO:0007669"/>
    <property type="project" value="InterPro"/>
</dbReference>
<dbReference type="PANTHER" id="PTHR37299:SF1">
    <property type="entry name" value="STAGE 0 SPORULATION PROTEIN A HOMOLOG"/>
    <property type="match status" value="1"/>
</dbReference>
<keyword evidence="1" id="KW-0597">Phosphoprotein</keyword>
<keyword evidence="5" id="KW-1185">Reference proteome</keyword>
<name>A0A1I3DEM1_9SPHI</name>
<feature type="domain" description="Response regulatory" evidence="2">
    <location>
        <begin position="2"/>
        <end position="119"/>
    </location>
</feature>
<dbReference type="PROSITE" id="PS50110">
    <property type="entry name" value="RESPONSE_REGULATORY"/>
    <property type="match status" value="1"/>
</dbReference>
<dbReference type="SMART" id="SM00850">
    <property type="entry name" value="LytTR"/>
    <property type="match status" value="1"/>
</dbReference>
<dbReference type="STRING" id="1477437.SAMN05444682_101426"/>
<dbReference type="GO" id="GO:0000156">
    <property type="term" value="F:phosphorelay response regulator activity"/>
    <property type="evidence" value="ECO:0007669"/>
    <property type="project" value="InterPro"/>
</dbReference>
<protein>
    <submittedName>
        <fullName evidence="4">Two component transcriptional regulator, LytTR family</fullName>
    </submittedName>
</protein>
<dbReference type="Gene3D" id="2.40.50.1020">
    <property type="entry name" value="LytTr DNA-binding domain"/>
    <property type="match status" value="1"/>
</dbReference>
<feature type="modified residue" description="4-aspartylphosphate" evidence="1">
    <location>
        <position position="52"/>
    </location>
</feature>
<dbReference type="InterPro" id="IPR011006">
    <property type="entry name" value="CheY-like_superfamily"/>
</dbReference>
<dbReference type="Proteomes" id="UP000198670">
    <property type="component" value="Unassembled WGS sequence"/>
</dbReference>
<proteinExistence type="predicted"/>
<dbReference type="Gene3D" id="3.40.50.2300">
    <property type="match status" value="1"/>
</dbReference>
<evidence type="ECO:0000256" key="1">
    <source>
        <dbReference type="PROSITE-ProRule" id="PRU00169"/>
    </source>
</evidence>
<dbReference type="RefSeq" id="WP_090623517.1">
    <property type="nucleotide sequence ID" value="NZ_FOQO01000001.1"/>
</dbReference>
<evidence type="ECO:0000259" key="2">
    <source>
        <dbReference type="PROSITE" id="PS50110"/>
    </source>
</evidence>
<dbReference type="PROSITE" id="PS50930">
    <property type="entry name" value="HTH_LYTTR"/>
    <property type="match status" value="1"/>
</dbReference>
<dbReference type="SMART" id="SM00448">
    <property type="entry name" value="REC"/>
    <property type="match status" value="1"/>
</dbReference>
<accession>A0A1I3DEM1</accession>
<dbReference type="OrthoDB" id="2962330at2"/>
<dbReference type="PANTHER" id="PTHR37299">
    <property type="entry name" value="TRANSCRIPTIONAL REGULATOR-RELATED"/>
    <property type="match status" value="1"/>
</dbReference>
<evidence type="ECO:0000259" key="3">
    <source>
        <dbReference type="PROSITE" id="PS50930"/>
    </source>
</evidence>
<feature type="domain" description="HTH LytTR-type" evidence="3">
    <location>
        <begin position="140"/>
        <end position="210"/>
    </location>
</feature>
<sequence length="241" mass="27457">MKIFIVEDEDLYIDQLEMVVEQAGHTVCGAATNAEEALRLFEKSCADMALIDINLAGEMDGLELGKWLKRFRDDLLIIFITAHYADVGYFEKAKQLSAYAFLKKPIDATDLLRTIELAFQYNTTQADVGTRGHTDDHHTLLVKIKAKYIKIDQNDITHIAAEDKYCSIHLKDGTVYLERISLKELNKKLSPRLFAQTHRSYIVNLNNVQETDTAEFTIKVNGNQIPLGDTYKDYFLKKFGA</sequence>
<dbReference type="EMBL" id="FOQO01000001">
    <property type="protein sequence ID" value="SFH85018.1"/>
    <property type="molecule type" value="Genomic_DNA"/>
</dbReference>
<reference evidence="4 5" key="1">
    <citation type="submission" date="2016-10" db="EMBL/GenBank/DDBJ databases">
        <authorList>
            <person name="de Groot N.N."/>
        </authorList>
    </citation>
    <scope>NUCLEOTIDE SEQUENCE [LARGE SCALE GENOMIC DNA]</scope>
    <source>
        <strain evidence="4 5">RK1</strain>
    </source>
</reference>
<dbReference type="InterPro" id="IPR007492">
    <property type="entry name" value="LytTR_DNA-bd_dom"/>
</dbReference>
<evidence type="ECO:0000313" key="5">
    <source>
        <dbReference type="Proteomes" id="UP000198670"/>
    </source>
</evidence>
<dbReference type="Pfam" id="PF00072">
    <property type="entry name" value="Response_reg"/>
    <property type="match status" value="1"/>
</dbReference>
<evidence type="ECO:0000313" key="4">
    <source>
        <dbReference type="EMBL" id="SFH85018.1"/>
    </source>
</evidence>
<organism evidence="4 5">
    <name type="scientific">Parapedobacter indicus</name>
    <dbReference type="NCBI Taxonomy" id="1477437"/>
    <lineage>
        <taxon>Bacteria</taxon>
        <taxon>Pseudomonadati</taxon>
        <taxon>Bacteroidota</taxon>
        <taxon>Sphingobacteriia</taxon>
        <taxon>Sphingobacteriales</taxon>
        <taxon>Sphingobacteriaceae</taxon>
        <taxon>Parapedobacter</taxon>
    </lineage>
</organism>
<dbReference type="InterPro" id="IPR046947">
    <property type="entry name" value="LytR-like"/>
</dbReference>
<dbReference type="AlphaFoldDB" id="A0A1I3DEM1"/>
<dbReference type="SUPFAM" id="SSF52172">
    <property type="entry name" value="CheY-like"/>
    <property type="match status" value="1"/>
</dbReference>
<gene>
    <name evidence="4" type="ORF">SAMN05444682_101426</name>
</gene>